<dbReference type="VEuPathDB" id="FungiDB:MAPG_10427"/>
<reference evidence="3" key="4">
    <citation type="journal article" date="2015" name="G3 (Bethesda)">
        <title>Genome sequences of three phytopathogenic species of the Magnaporthaceae family of fungi.</title>
        <authorList>
            <person name="Okagaki L.H."/>
            <person name="Nunes C.C."/>
            <person name="Sailsbery J."/>
            <person name="Clay B."/>
            <person name="Brown D."/>
            <person name="John T."/>
            <person name="Oh Y."/>
            <person name="Young N."/>
            <person name="Fitzgerald M."/>
            <person name="Haas B.J."/>
            <person name="Zeng Q."/>
            <person name="Young S."/>
            <person name="Adiconis X."/>
            <person name="Fan L."/>
            <person name="Levin J.Z."/>
            <person name="Mitchell T.K."/>
            <person name="Okubara P.A."/>
            <person name="Farman M.L."/>
            <person name="Kohn L.M."/>
            <person name="Birren B."/>
            <person name="Ma L.-J."/>
            <person name="Dean R.A."/>
        </authorList>
    </citation>
    <scope>NUCLEOTIDE SEQUENCE</scope>
    <source>
        <strain evidence="3">ATCC 64411 / 73-15</strain>
    </source>
</reference>
<protein>
    <submittedName>
        <fullName evidence="2 3">Uncharacterized protein</fullName>
    </submittedName>
</protein>
<dbReference type="EnsemblFungi" id="MAPG_10427T0">
    <property type="protein sequence ID" value="MAPG_10427T0"/>
    <property type="gene ID" value="MAPG_10427"/>
</dbReference>
<name>A0A0C4ECJ9_MAGP6</name>
<reference evidence="3" key="5">
    <citation type="submission" date="2015-06" db="UniProtKB">
        <authorList>
            <consortium name="EnsemblFungi"/>
        </authorList>
    </citation>
    <scope>IDENTIFICATION</scope>
    <source>
        <strain evidence="3">ATCC 64411</strain>
    </source>
</reference>
<proteinExistence type="predicted"/>
<dbReference type="EMBL" id="GL876975">
    <property type="protein sequence ID" value="KLU90575.1"/>
    <property type="molecule type" value="Genomic_DNA"/>
</dbReference>
<dbReference type="Proteomes" id="UP000011715">
    <property type="component" value="Unassembled WGS sequence"/>
</dbReference>
<reference evidence="2" key="3">
    <citation type="submission" date="2011-03" db="EMBL/GenBank/DDBJ databases">
        <title>Annotation of Magnaporthe poae ATCC 64411.</title>
        <authorList>
            <person name="Ma L.-J."/>
            <person name="Dead R."/>
            <person name="Young S.K."/>
            <person name="Zeng Q."/>
            <person name="Gargeya S."/>
            <person name="Fitzgerald M."/>
            <person name="Haas B."/>
            <person name="Abouelleil A."/>
            <person name="Alvarado L."/>
            <person name="Arachchi H.M."/>
            <person name="Berlin A."/>
            <person name="Brown A."/>
            <person name="Chapman S.B."/>
            <person name="Chen Z."/>
            <person name="Dunbar C."/>
            <person name="Freedman E."/>
            <person name="Gearin G."/>
            <person name="Gellesch M."/>
            <person name="Goldberg J."/>
            <person name="Griggs A."/>
            <person name="Gujja S."/>
            <person name="Heiman D."/>
            <person name="Howarth C."/>
            <person name="Larson L."/>
            <person name="Lui A."/>
            <person name="MacDonald P.J.P."/>
            <person name="Mehta T."/>
            <person name="Montmayeur A."/>
            <person name="Murphy C."/>
            <person name="Neiman D."/>
            <person name="Pearson M."/>
            <person name="Priest M."/>
            <person name="Roberts A."/>
            <person name="Saif S."/>
            <person name="Shea T."/>
            <person name="Shenoy N."/>
            <person name="Sisk P."/>
            <person name="Stolte C."/>
            <person name="Sykes S."/>
            <person name="Yandava C."/>
            <person name="Wortman J."/>
            <person name="Nusbaum C."/>
            <person name="Birren B."/>
        </authorList>
    </citation>
    <scope>NUCLEOTIDE SEQUENCE</scope>
    <source>
        <strain evidence="2">ATCC 64411</strain>
    </source>
</reference>
<sequence>MDTDSPHAAGHMQPDRFVRRHKKKEKRWKKGRPRGQTGHADQSRPRVGQLAVWLWVFASQFPSRLFPTFFHHRSISIIGGICPGQLGRLACLGSRKGRRMSANQHTPRHWQPAANEPGLWWWWPYSACTVAVCHLTGPITRHESLLGLAPTAEVWYCQGRCCWASALAFFACPRDGGFFPLFLRPLSHRFALLFYLVTATTSLDRPLH</sequence>
<organism evidence="3 4">
    <name type="scientific">Magnaporthiopsis poae (strain ATCC 64411 / 73-15)</name>
    <name type="common">Kentucky bluegrass fungus</name>
    <name type="synonym">Magnaporthe poae</name>
    <dbReference type="NCBI Taxonomy" id="644358"/>
    <lineage>
        <taxon>Eukaryota</taxon>
        <taxon>Fungi</taxon>
        <taxon>Dikarya</taxon>
        <taxon>Ascomycota</taxon>
        <taxon>Pezizomycotina</taxon>
        <taxon>Sordariomycetes</taxon>
        <taxon>Sordariomycetidae</taxon>
        <taxon>Magnaporthales</taxon>
        <taxon>Magnaporthaceae</taxon>
        <taxon>Magnaporthiopsis</taxon>
    </lineage>
</organism>
<dbReference type="EMBL" id="ADBL01002332">
    <property type="status" value="NOT_ANNOTATED_CDS"/>
    <property type="molecule type" value="Genomic_DNA"/>
</dbReference>
<feature type="region of interest" description="Disordered" evidence="1">
    <location>
        <begin position="1"/>
        <end position="43"/>
    </location>
</feature>
<evidence type="ECO:0000313" key="2">
    <source>
        <dbReference type="EMBL" id="KLU90575.1"/>
    </source>
</evidence>
<keyword evidence="4" id="KW-1185">Reference proteome</keyword>
<evidence type="ECO:0000256" key="1">
    <source>
        <dbReference type="SAM" id="MobiDB-lite"/>
    </source>
</evidence>
<dbReference type="AlphaFoldDB" id="A0A0C4ECJ9"/>
<reference evidence="2" key="1">
    <citation type="submission" date="2010-05" db="EMBL/GenBank/DDBJ databases">
        <title>The Genome Sequence of Magnaporthe poae strain ATCC 64411.</title>
        <authorList>
            <consortium name="The Broad Institute Genome Sequencing Platform"/>
            <consortium name="Broad Institute Genome Sequencing Center for Infectious Disease"/>
            <person name="Ma L.-J."/>
            <person name="Dead R."/>
            <person name="Young S."/>
            <person name="Zeng Q."/>
            <person name="Koehrsen M."/>
            <person name="Alvarado L."/>
            <person name="Berlin A."/>
            <person name="Chapman S.B."/>
            <person name="Chen Z."/>
            <person name="Freedman E."/>
            <person name="Gellesch M."/>
            <person name="Goldberg J."/>
            <person name="Griggs A."/>
            <person name="Gujja S."/>
            <person name="Heilman E.R."/>
            <person name="Heiman D."/>
            <person name="Hepburn T."/>
            <person name="Howarth C."/>
            <person name="Jen D."/>
            <person name="Larson L."/>
            <person name="Mehta T."/>
            <person name="Neiman D."/>
            <person name="Pearson M."/>
            <person name="Roberts A."/>
            <person name="Saif S."/>
            <person name="Shea T."/>
            <person name="Shenoy N."/>
            <person name="Sisk P."/>
            <person name="Stolte C."/>
            <person name="Sykes S."/>
            <person name="Walk T."/>
            <person name="White J."/>
            <person name="Yandava C."/>
            <person name="Haas B."/>
            <person name="Nusbaum C."/>
            <person name="Birren B."/>
        </authorList>
    </citation>
    <scope>NUCLEOTIDE SEQUENCE</scope>
    <source>
        <strain evidence="2">ATCC 64411</strain>
    </source>
</reference>
<reference evidence="4" key="2">
    <citation type="submission" date="2010-05" db="EMBL/GenBank/DDBJ databases">
        <title>The genome sequence of Magnaporthe poae strain ATCC 64411.</title>
        <authorList>
            <person name="Ma L.-J."/>
            <person name="Dead R."/>
            <person name="Young S."/>
            <person name="Zeng Q."/>
            <person name="Koehrsen M."/>
            <person name="Alvarado L."/>
            <person name="Berlin A."/>
            <person name="Chapman S.B."/>
            <person name="Chen Z."/>
            <person name="Freedman E."/>
            <person name="Gellesch M."/>
            <person name="Goldberg J."/>
            <person name="Griggs A."/>
            <person name="Gujja S."/>
            <person name="Heilman E.R."/>
            <person name="Heiman D."/>
            <person name="Hepburn T."/>
            <person name="Howarth C."/>
            <person name="Jen D."/>
            <person name="Larson L."/>
            <person name="Mehta T."/>
            <person name="Neiman D."/>
            <person name="Pearson M."/>
            <person name="Roberts A."/>
            <person name="Saif S."/>
            <person name="Shea T."/>
            <person name="Shenoy N."/>
            <person name="Sisk P."/>
            <person name="Stolte C."/>
            <person name="Sykes S."/>
            <person name="Walk T."/>
            <person name="White J."/>
            <person name="Yandava C."/>
            <person name="Haas B."/>
            <person name="Nusbaum C."/>
            <person name="Birren B."/>
        </authorList>
    </citation>
    <scope>NUCLEOTIDE SEQUENCE [LARGE SCALE GENOMIC DNA]</scope>
    <source>
        <strain evidence="4">ATCC 64411 / 73-15</strain>
    </source>
</reference>
<evidence type="ECO:0000313" key="3">
    <source>
        <dbReference type="EnsemblFungi" id="MAPG_10427T0"/>
    </source>
</evidence>
<feature type="compositionally biased region" description="Basic residues" evidence="1">
    <location>
        <begin position="18"/>
        <end position="33"/>
    </location>
</feature>
<evidence type="ECO:0000313" key="4">
    <source>
        <dbReference type="Proteomes" id="UP000011715"/>
    </source>
</evidence>
<accession>A0A0C4ECJ9</accession>
<gene>
    <name evidence="2" type="ORF">MAPG_10427</name>
</gene>